<feature type="transmembrane region" description="Helical" evidence="8">
    <location>
        <begin position="383"/>
        <end position="399"/>
    </location>
</feature>
<keyword evidence="6 8" id="KW-1133">Transmembrane helix</keyword>
<dbReference type="PANTHER" id="PTHR33908:SF11">
    <property type="entry name" value="MEMBRANE PROTEIN"/>
    <property type="match status" value="1"/>
</dbReference>
<evidence type="ECO:0000256" key="3">
    <source>
        <dbReference type="ARBA" id="ARBA00022676"/>
    </source>
</evidence>
<dbReference type="InterPro" id="IPR050297">
    <property type="entry name" value="LipidA_mod_glycosyltrf_83"/>
</dbReference>
<evidence type="ECO:0000313" key="10">
    <source>
        <dbReference type="EMBL" id="KKR86150.1"/>
    </source>
</evidence>
<dbReference type="Pfam" id="PF02366">
    <property type="entry name" value="PMT"/>
    <property type="match status" value="1"/>
</dbReference>
<keyword evidence="2" id="KW-1003">Cell membrane</keyword>
<dbReference type="GO" id="GO:0016763">
    <property type="term" value="F:pentosyltransferase activity"/>
    <property type="evidence" value="ECO:0007669"/>
    <property type="project" value="TreeGrafter"/>
</dbReference>
<dbReference type="EMBL" id="LCAG01000020">
    <property type="protein sequence ID" value="KKR86150.1"/>
    <property type="molecule type" value="Genomic_DNA"/>
</dbReference>
<feature type="transmembrane region" description="Helical" evidence="8">
    <location>
        <begin position="309"/>
        <end position="326"/>
    </location>
</feature>
<evidence type="ECO:0000256" key="2">
    <source>
        <dbReference type="ARBA" id="ARBA00022475"/>
    </source>
</evidence>
<feature type="domain" description="ArnT-like N-terminal" evidence="9">
    <location>
        <begin position="10"/>
        <end position="179"/>
    </location>
</feature>
<keyword evidence="4" id="KW-0808">Transferase</keyword>
<dbReference type="InterPro" id="IPR003342">
    <property type="entry name" value="ArnT-like_N"/>
</dbReference>
<feature type="transmembrane region" description="Helical" evidence="8">
    <location>
        <begin position="163"/>
        <end position="179"/>
    </location>
</feature>
<reference evidence="10 11" key="1">
    <citation type="journal article" date="2015" name="Nature">
        <title>rRNA introns, odd ribosomes, and small enigmatic genomes across a large radiation of phyla.</title>
        <authorList>
            <person name="Brown C.T."/>
            <person name="Hug L.A."/>
            <person name="Thomas B.C."/>
            <person name="Sharon I."/>
            <person name="Castelle C.J."/>
            <person name="Singh A."/>
            <person name="Wilkins M.J."/>
            <person name="Williams K.H."/>
            <person name="Banfield J.F."/>
        </authorList>
    </citation>
    <scope>NUCLEOTIDE SEQUENCE [LARGE SCALE GENOMIC DNA]</scope>
</reference>
<comment type="caution">
    <text evidence="10">The sequence shown here is derived from an EMBL/GenBank/DDBJ whole genome shotgun (WGS) entry which is preliminary data.</text>
</comment>
<name>A0A0G0WNY7_9BACT</name>
<feature type="transmembrane region" description="Helical" evidence="8">
    <location>
        <begin position="333"/>
        <end position="349"/>
    </location>
</feature>
<keyword evidence="3" id="KW-0328">Glycosyltransferase</keyword>
<dbReference type="GO" id="GO:0006493">
    <property type="term" value="P:protein O-linked glycosylation"/>
    <property type="evidence" value="ECO:0007669"/>
    <property type="project" value="InterPro"/>
</dbReference>
<comment type="subcellular location">
    <subcellularLocation>
        <location evidence="1">Cell membrane</location>
        <topology evidence="1">Multi-pass membrane protein</topology>
    </subcellularLocation>
</comment>
<evidence type="ECO:0000256" key="8">
    <source>
        <dbReference type="SAM" id="Phobius"/>
    </source>
</evidence>
<dbReference type="GO" id="GO:0005886">
    <property type="term" value="C:plasma membrane"/>
    <property type="evidence" value="ECO:0007669"/>
    <property type="project" value="UniProtKB-SubCell"/>
</dbReference>
<accession>A0A0G0WNY7</accession>
<evidence type="ECO:0000256" key="5">
    <source>
        <dbReference type="ARBA" id="ARBA00022692"/>
    </source>
</evidence>
<dbReference type="GO" id="GO:0000030">
    <property type="term" value="F:mannosyltransferase activity"/>
    <property type="evidence" value="ECO:0007669"/>
    <property type="project" value="InterPro"/>
</dbReference>
<evidence type="ECO:0000256" key="4">
    <source>
        <dbReference type="ARBA" id="ARBA00022679"/>
    </source>
</evidence>
<gene>
    <name evidence="10" type="ORF">UU34_C0020G0011</name>
</gene>
<evidence type="ECO:0000259" key="9">
    <source>
        <dbReference type="Pfam" id="PF02366"/>
    </source>
</evidence>
<evidence type="ECO:0000256" key="7">
    <source>
        <dbReference type="ARBA" id="ARBA00023136"/>
    </source>
</evidence>
<organism evidence="10 11">
    <name type="scientific">Candidatus Curtissbacteria bacterium GW2011_GWA1_41_11</name>
    <dbReference type="NCBI Taxonomy" id="1618409"/>
    <lineage>
        <taxon>Bacteria</taxon>
        <taxon>Candidatus Curtissiibacteriota</taxon>
    </lineage>
</organism>
<evidence type="ECO:0000256" key="6">
    <source>
        <dbReference type="ARBA" id="ARBA00022989"/>
    </source>
</evidence>
<feature type="transmembrane region" description="Helical" evidence="8">
    <location>
        <begin position="185"/>
        <end position="201"/>
    </location>
</feature>
<keyword evidence="5 8" id="KW-0812">Transmembrane</keyword>
<proteinExistence type="predicted"/>
<dbReference type="AlphaFoldDB" id="A0A0G0WNY7"/>
<dbReference type="PANTHER" id="PTHR33908">
    <property type="entry name" value="MANNOSYLTRANSFERASE YKCB-RELATED"/>
    <property type="match status" value="1"/>
</dbReference>
<sequence>MKRNSIILLIITALALFLRFFRLDQVPPGVNRDEASIGFTAYSLLQTGRDEYGKFLPISFQSFGDWKLPLYIYITVPFVATLGMTEVAVRLPSAIAGILTVLVTFYLVRELFKSERLALLSTFLVAIAPWDLHLSRVESESNVAVLLTATGFFLLFKSFRKQFLVIPAAVLLALTYYTYHGNHISTTLLIVGFVALYWSQINKTKFSIMGALLFIVLVGFILYHTLLGADTTKLSGIGLLGDPFVVHERIELPRSEHSTPGLLAVVFHNRLFYSIETISDNYIRSFSPQFLFISGGTNGAHNIPNFGNMYLVEAPFLLIGLFVCLINRKKRPYLFLLWWIAISPIAASITKDAPHTNRMFAIFPALPIVVAMGLEILLRRRTVLILIVFLYSINIALYLDRYYVHFPKTEVAAWGVGYKELLHYINLPLQQPKTIIMANPETSPYIFLAFYGKENPALFQKKVERYDPTPDGFCHVRVFGRYQFRQIDWERDIFYPNALLVDYPERIPDQYKSRMLRVAQFGVIPSYL</sequence>
<dbReference type="Proteomes" id="UP000034854">
    <property type="component" value="Unassembled WGS sequence"/>
</dbReference>
<feature type="transmembrane region" description="Helical" evidence="8">
    <location>
        <begin position="87"/>
        <end position="108"/>
    </location>
</feature>
<evidence type="ECO:0000313" key="11">
    <source>
        <dbReference type="Proteomes" id="UP000034854"/>
    </source>
</evidence>
<keyword evidence="7 8" id="KW-0472">Membrane</keyword>
<evidence type="ECO:0000256" key="1">
    <source>
        <dbReference type="ARBA" id="ARBA00004651"/>
    </source>
</evidence>
<dbReference type="GO" id="GO:0009103">
    <property type="term" value="P:lipopolysaccharide biosynthetic process"/>
    <property type="evidence" value="ECO:0007669"/>
    <property type="project" value="UniProtKB-ARBA"/>
</dbReference>
<feature type="transmembrane region" description="Helical" evidence="8">
    <location>
        <begin position="208"/>
        <end position="226"/>
    </location>
</feature>
<feature type="transmembrane region" description="Helical" evidence="8">
    <location>
        <begin position="361"/>
        <end position="378"/>
    </location>
</feature>
<protein>
    <recommendedName>
        <fullName evidence="9">ArnT-like N-terminal domain-containing protein</fullName>
    </recommendedName>
</protein>